<dbReference type="InterPro" id="IPR016274">
    <property type="entry name" value="Histidine_acid_Pase_euk"/>
</dbReference>
<dbReference type="GO" id="GO:0003993">
    <property type="term" value="F:acid phosphatase activity"/>
    <property type="evidence" value="ECO:0000318"/>
    <property type="project" value="GO_Central"/>
</dbReference>
<dbReference type="EC" id="3.1.3.62" evidence="4"/>
<dbReference type="CDD" id="cd07061">
    <property type="entry name" value="HP_HAP_like"/>
    <property type="match status" value="1"/>
</dbReference>
<feature type="disulfide bond" evidence="16">
    <location>
        <begin position="283"/>
        <end position="298"/>
    </location>
</feature>
<comment type="similarity">
    <text evidence="2">Belongs to the histidine acid phosphatase family. MINPP1 subfamily.</text>
</comment>
<dbReference type="eggNOG" id="KOG1382">
    <property type="taxonomic scope" value="Eukaryota"/>
</dbReference>
<keyword evidence="9" id="KW-0472">Membrane</keyword>
<keyword evidence="19" id="KW-1185">Reference proteome</keyword>
<dbReference type="Proteomes" id="UP000000305">
    <property type="component" value="Unassembled WGS sequence"/>
</dbReference>
<feature type="signal peptide" evidence="17">
    <location>
        <begin position="1"/>
        <end position="21"/>
    </location>
</feature>
<dbReference type="InterPro" id="IPR029033">
    <property type="entry name" value="His_PPase_superfam"/>
</dbReference>
<dbReference type="Pfam" id="PF00328">
    <property type="entry name" value="His_Phos_2"/>
    <property type="match status" value="1"/>
</dbReference>
<keyword evidence="7 17" id="KW-0732">Signal</keyword>
<evidence type="ECO:0000256" key="6">
    <source>
        <dbReference type="ARBA" id="ARBA00022475"/>
    </source>
</evidence>
<dbReference type="InParanoid" id="E9G9W2"/>
<evidence type="ECO:0000256" key="16">
    <source>
        <dbReference type="PIRSR" id="PIRSR000894-2"/>
    </source>
</evidence>
<protein>
    <recommendedName>
        <fullName evidence="5">Multiple inositol polyphosphate phosphatase 1</fullName>
        <ecNumber evidence="4">3.1.3.62</ecNumber>
        <ecNumber evidence="3">3.1.3.80</ecNumber>
    </recommendedName>
    <alternativeName>
        <fullName evidence="11">2,3-bisphosphoglycerate 3-phosphatase</fullName>
    </alternativeName>
</protein>
<gene>
    <name evidence="18" type="ORF">DAPPUDRAFT_301637</name>
</gene>
<name>E9G9W2_DAPPU</name>
<keyword evidence="8" id="KW-0378">Hydrolase</keyword>
<feature type="chain" id="PRO_5003237275" description="Multiple inositol polyphosphate phosphatase 1" evidence="17">
    <location>
        <begin position="22"/>
        <end position="464"/>
    </location>
</feature>
<dbReference type="FunCoup" id="E9G9W2">
    <property type="interactions" value="463"/>
</dbReference>
<feature type="disulfide bond" evidence="16">
    <location>
        <begin position="435"/>
        <end position="440"/>
    </location>
</feature>
<dbReference type="InterPro" id="IPR000560">
    <property type="entry name" value="His_Pase_clade-2"/>
</dbReference>
<evidence type="ECO:0000256" key="11">
    <source>
        <dbReference type="ARBA" id="ARBA00031642"/>
    </source>
</evidence>
<dbReference type="AlphaFoldDB" id="E9G9W2"/>
<accession>E9G9W2</accession>
<keyword evidence="10" id="KW-0325">Glycoprotein</keyword>
<comment type="catalytic activity">
    <reaction evidence="14">
        <text>1D-myo-inositol hexakisphosphate + H2O = 1D-myo-inositol 1,2,4,5,6-pentakisphosphate + phosphate</text>
        <dbReference type="Rhea" id="RHEA:16989"/>
        <dbReference type="ChEBI" id="CHEBI:15377"/>
        <dbReference type="ChEBI" id="CHEBI:43474"/>
        <dbReference type="ChEBI" id="CHEBI:57798"/>
        <dbReference type="ChEBI" id="CHEBI:58130"/>
        <dbReference type="EC" id="3.1.3.62"/>
    </reaction>
    <physiologicalReaction direction="left-to-right" evidence="14">
        <dbReference type="Rhea" id="RHEA:16990"/>
    </physiologicalReaction>
</comment>
<evidence type="ECO:0000256" key="10">
    <source>
        <dbReference type="ARBA" id="ARBA00023180"/>
    </source>
</evidence>
<dbReference type="SUPFAM" id="SSF53254">
    <property type="entry name" value="Phosphoglycerate mutase-like"/>
    <property type="match status" value="1"/>
</dbReference>
<comment type="catalytic activity">
    <reaction evidence="15">
        <text>(2R)-2,3-bisphosphoglycerate + H2O = (2R)-2-phosphoglycerate + phosphate</text>
        <dbReference type="Rhea" id="RHEA:27381"/>
        <dbReference type="ChEBI" id="CHEBI:15377"/>
        <dbReference type="ChEBI" id="CHEBI:43474"/>
        <dbReference type="ChEBI" id="CHEBI:58248"/>
        <dbReference type="ChEBI" id="CHEBI:58289"/>
        <dbReference type="EC" id="3.1.3.80"/>
    </reaction>
    <physiologicalReaction direction="left-to-right" evidence="15">
        <dbReference type="Rhea" id="RHEA:27382"/>
    </physiologicalReaction>
</comment>
<dbReference type="PIRSF" id="PIRSF000894">
    <property type="entry name" value="Acid_phosphatase"/>
    <property type="match status" value="1"/>
</dbReference>
<dbReference type="EMBL" id="GL732536">
    <property type="protein sequence ID" value="EFX83810.1"/>
    <property type="molecule type" value="Genomic_DNA"/>
</dbReference>
<comment type="catalytic activity">
    <reaction evidence="13">
        <text>1D-myo-inositol 1,2,4,5,6-pentakisphosphate + H2O = 1D-myo-inositol 1,2,5,6-tetrakisphosphate + phosphate</text>
        <dbReference type="Rhea" id="RHEA:77115"/>
        <dbReference type="ChEBI" id="CHEBI:15377"/>
        <dbReference type="ChEBI" id="CHEBI:43474"/>
        <dbReference type="ChEBI" id="CHEBI:57798"/>
        <dbReference type="ChEBI" id="CHEBI:195535"/>
        <dbReference type="EC" id="3.1.3.62"/>
    </reaction>
    <physiologicalReaction direction="left-to-right" evidence="13">
        <dbReference type="Rhea" id="RHEA:77116"/>
    </physiologicalReaction>
</comment>
<dbReference type="GO" id="GO:0005886">
    <property type="term" value="C:plasma membrane"/>
    <property type="evidence" value="ECO:0007669"/>
    <property type="project" value="UniProtKB-SubCell"/>
</dbReference>
<keyword evidence="6" id="KW-1003">Cell membrane</keyword>
<evidence type="ECO:0000313" key="18">
    <source>
        <dbReference type="EMBL" id="EFX83810.1"/>
    </source>
</evidence>
<dbReference type="EC" id="3.1.3.80" evidence="3"/>
<evidence type="ECO:0000256" key="17">
    <source>
        <dbReference type="SAM" id="SignalP"/>
    </source>
</evidence>
<evidence type="ECO:0000256" key="2">
    <source>
        <dbReference type="ARBA" id="ARBA00008422"/>
    </source>
</evidence>
<evidence type="ECO:0000313" key="19">
    <source>
        <dbReference type="Proteomes" id="UP000000305"/>
    </source>
</evidence>
<organism evidence="18 19">
    <name type="scientific">Daphnia pulex</name>
    <name type="common">Water flea</name>
    <dbReference type="NCBI Taxonomy" id="6669"/>
    <lineage>
        <taxon>Eukaryota</taxon>
        <taxon>Metazoa</taxon>
        <taxon>Ecdysozoa</taxon>
        <taxon>Arthropoda</taxon>
        <taxon>Crustacea</taxon>
        <taxon>Branchiopoda</taxon>
        <taxon>Diplostraca</taxon>
        <taxon>Cladocera</taxon>
        <taxon>Anomopoda</taxon>
        <taxon>Daphniidae</taxon>
        <taxon>Daphnia</taxon>
    </lineage>
</organism>
<dbReference type="PANTHER" id="PTHR20963:SF8">
    <property type="entry name" value="MULTIPLE INOSITOL POLYPHOSPHATE PHOSPHATASE 1"/>
    <property type="match status" value="1"/>
</dbReference>
<dbReference type="GO" id="GO:0052745">
    <property type="term" value="F:inositol phosphate phosphatase activity"/>
    <property type="evidence" value="ECO:0000318"/>
    <property type="project" value="GO_Central"/>
</dbReference>
<evidence type="ECO:0000256" key="4">
    <source>
        <dbReference type="ARBA" id="ARBA00013040"/>
    </source>
</evidence>
<evidence type="ECO:0000256" key="5">
    <source>
        <dbReference type="ARBA" id="ARBA00018097"/>
    </source>
</evidence>
<proteinExistence type="inferred from homology"/>
<reference evidence="18 19" key="1">
    <citation type="journal article" date="2011" name="Science">
        <title>The ecoresponsive genome of Daphnia pulex.</title>
        <authorList>
            <person name="Colbourne J.K."/>
            <person name="Pfrender M.E."/>
            <person name="Gilbert D."/>
            <person name="Thomas W.K."/>
            <person name="Tucker A."/>
            <person name="Oakley T.H."/>
            <person name="Tokishita S."/>
            <person name="Aerts A."/>
            <person name="Arnold G.J."/>
            <person name="Basu M.K."/>
            <person name="Bauer D.J."/>
            <person name="Caceres C.E."/>
            <person name="Carmel L."/>
            <person name="Casola C."/>
            <person name="Choi J.H."/>
            <person name="Detter J.C."/>
            <person name="Dong Q."/>
            <person name="Dusheyko S."/>
            <person name="Eads B.D."/>
            <person name="Frohlich T."/>
            <person name="Geiler-Samerotte K.A."/>
            <person name="Gerlach D."/>
            <person name="Hatcher P."/>
            <person name="Jogdeo S."/>
            <person name="Krijgsveld J."/>
            <person name="Kriventseva E.V."/>
            <person name="Kultz D."/>
            <person name="Laforsch C."/>
            <person name="Lindquist E."/>
            <person name="Lopez J."/>
            <person name="Manak J.R."/>
            <person name="Muller J."/>
            <person name="Pangilinan J."/>
            <person name="Patwardhan R.P."/>
            <person name="Pitluck S."/>
            <person name="Pritham E.J."/>
            <person name="Rechtsteiner A."/>
            <person name="Rho M."/>
            <person name="Rogozin I.B."/>
            <person name="Sakarya O."/>
            <person name="Salamov A."/>
            <person name="Schaack S."/>
            <person name="Shapiro H."/>
            <person name="Shiga Y."/>
            <person name="Skalitzky C."/>
            <person name="Smith Z."/>
            <person name="Souvorov A."/>
            <person name="Sung W."/>
            <person name="Tang Z."/>
            <person name="Tsuchiya D."/>
            <person name="Tu H."/>
            <person name="Vos H."/>
            <person name="Wang M."/>
            <person name="Wolf Y.I."/>
            <person name="Yamagata H."/>
            <person name="Yamada T."/>
            <person name="Ye Y."/>
            <person name="Shaw J.R."/>
            <person name="Andrews J."/>
            <person name="Crease T.J."/>
            <person name="Tang H."/>
            <person name="Lucas S.M."/>
            <person name="Robertson H.M."/>
            <person name="Bork P."/>
            <person name="Koonin E.V."/>
            <person name="Zdobnov E.M."/>
            <person name="Grigoriev I.V."/>
            <person name="Lynch M."/>
            <person name="Boore J.L."/>
        </authorList>
    </citation>
    <scope>NUCLEOTIDE SEQUENCE [LARGE SCALE GENOMIC DNA]</scope>
</reference>
<evidence type="ECO:0000256" key="7">
    <source>
        <dbReference type="ARBA" id="ARBA00022729"/>
    </source>
</evidence>
<comment type="subcellular location">
    <subcellularLocation>
        <location evidence="1">Cell membrane</location>
    </subcellularLocation>
</comment>
<evidence type="ECO:0000256" key="14">
    <source>
        <dbReference type="ARBA" id="ARBA00043691"/>
    </source>
</evidence>
<evidence type="ECO:0000256" key="1">
    <source>
        <dbReference type="ARBA" id="ARBA00004236"/>
    </source>
</evidence>
<evidence type="ECO:0000256" key="8">
    <source>
        <dbReference type="ARBA" id="ARBA00022801"/>
    </source>
</evidence>
<dbReference type="PhylomeDB" id="E9G9W2"/>
<dbReference type="STRING" id="6669.E9G9W2"/>
<dbReference type="Gene3D" id="3.40.50.1240">
    <property type="entry name" value="Phosphoglycerate mutase-like"/>
    <property type="match status" value="1"/>
</dbReference>
<comment type="catalytic activity">
    <reaction evidence="12">
        <text>1D-myo-inositol 1,2,5,6-tetrakisphosphate + H2O = 1D-myo-inositol 1,2,6-trisphosphate + phosphate</text>
        <dbReference type="Rhea" id="RHEA:77119"/>
        <dbReference type="ChEBI" id="CHEBI:15377"/>
        <dbReference type="ChEBI" id="CHEBI:43474"/>
        <dbReference type="ChEBI" id="CHEBI:195535"/>
        <dbReference type="ChEBI" id="CHEBI:195537"/>
        <dbReference type="EC" id="3.1.3.62"/>
    </reaction>
    <physiologicalReaction direction="left-to-right" evidence="12">
        <dbReference type="Rhea" id="RHEA:77120"/>
    </physiologicalReaction>
</comment>
<evidence type="ECO:0000256" key="3">
    <source>
        <dbReference type="ARBA" id="ARBA00012976"/>
    </source>
</evidence>
<evidence type="ECO:0000256" key="15">
    <source>
        <dbReference type="ARBA" id="ARBA00043832"/>
    </source>
</evidence>
<keyword evidence="16" id="KW-1015">Disulfide bond</keyword>
<sequence>MPKLFIQILLLSCLVLLTVQAGKRSSKESKKEKHKASSLKNKSEYCYDDIDHPYVFFATKTSYRWNRNKNDDEITPPGCVAQQFWLLSRHGSRNPSTEEMLTLKSILPLIQNEIISNHKAGKGSLCKDDIENLEKWIFRANVNDDEFLVKEGFKELEDIADRYQDRFPKLLTKPFINSSYIFKHTETERTNASARAFAKGLFGKKDIPNVFFQELNSPDSLLKFDEICDKWRKEVHKKKKALIEKTLFEESGEMLSVIQSVTNRLGFLSPLNLNDINEMYTMCTFDKAWRPKKLSPWCAVFSKEDLKILEYREDLKYYFEDGYGFPINYEQACMPLKNVYDSFRHVVESPASSNPKGIFYFTHTATLLKVMARFGLFKDSIEMKHTNRHLMKNREWRTSLINSFAAHLALVLFNCSDGHYITAYVQERPIILPGCSSELCKYSDFTKKYEKFATSCNVDDICRI</sequence>
<evidence type="ECO:0000256" key="12">
    <source>
        <dbReference type="ARBA" id="ARBA00043668"/>
    </source>
</evidence>
<dbReference type="KEGG" id="dpx:DAPPUDRAFT_301637"/>
<dbReference type="OrthoDB" id="6509975at2759"/>
<dbReference type="OMA" id="RGRSDWC"/>
<evidence type="ECO:0000256" key="13">
    <source>
        <dbReference type="ARBA" id="ARBA00043671"/>
    </source>
</evidence>
<feature type="disulfide bond" evidence="16">
    <location>
        <begin position="79"/>
        <end position="415"/>
    </location>
</feature>
<dbReference type="GO" id="GO:0034417">
    <property type="term" value="F:bisphosphoglycerate 3-phosphatase activity"/>
    <property type="evidence" value="ECO:0007669"/>
    <property type="project" value="UniProtKB-EC"/>
</dbReference>
<dbReference type="PANTHER" id="PTHR20963">
    <property type="entry name" value="MULTIPLE INOSITOL POLYPHOSPHATE PHOSPHATASE-RELATED"/>
    <property type="match status" value="1"/>
</dbReference>
<evidence type="ECO:0000256" key="9">
    <source>
        <dbReference type="ARBA" id="ARBA00023136"/>
    </source>
</evidence>
<dbReference type="HOGENOM" id="CLU_029165_0_0_1"/>
<dbReference type="FunFam" id="3.40.50.1240:FF:000014">
    <property type="entry name" value="Multiple inositol polyphosphate phosphatase 1"/>
    <property type="match status" value="1"/>
</dbReference>